<gene>
    <name evidence="2" type="ORF">SALLE_v1c04630</name>
</gene>
<protein>
    <recommendedName>
        <fullName evidence="4">Lipoprotein</fullName>
    </recommendedName>
</protein>
<dbReference type="AlphaFoldDB" id="A0A345Z3F8"/>
<dbReference type="EMBL" id="CP031376">
    <property type="protein sequence ID" value="AXK51137.1"/>
    <property type="molecule type" value="Genomic_DNA"/>
</dbReference>
<evidence type="ECO:0000313" key="2">
    <source>
        <dbReference type="EMBL" id="AXK51137.1"/>
    </source>
</evidence>
<dbReference type="KEGG" id="salx:SALLE_v1c04630"/>
<accession>A0A345Z3F8</accession>
<dbReference type="RefSeq" id="WP_115558047.1">
    <property type="nucleotide sequence ID" value="NZ_CP031376.1"/>
</dbReference>
<feature type="signal peptide" evidence="1">
    <location>
        <begin position="1"/>
        <end position="15"/>
    </location>
</feature>
<evidence type="ECO:0000313" key="3">
    <source>
        <dbReference type="Proteomes" id="UP000254792"/>
    </source>
</evidence>
<reference evidence="2 3" key="1">
    <citation type="submission" date="2018-07" db="EMBL/GenBank/DDBJ databases">
        <title>Complete genome sequence of Spiroplasma alleghenense PLHS-1 (ATCC 51752).</title>
        <authorList>
            <person name="Chou L."/>
            <person name="Lee T.-Y."/>
            <person name="Tsai Y.-M."/>
            <person name="Kuo C.-H."/>
        </authorList>
    </citation>
    <scope>NUCLEOTIDE SEQUENCE [LARGE SCALE GENOMIC DNA]</scope>
    <source>
        <strain evidence="2 3">PLHS-1</strain>
    </source>
</reference>
<feature type="chain" id="PRO_5016748552" description="Lipoprotein" evidence="1">
    <location>
        <begin position="16"/>
        <end position="227"/>
    </location>
</feature>
<dbReference type="Proteomes" id="UP000254792">
    <property type="component" value="Chromosome"/>
</dbReference>
<keyword evidence="3" id="KW-1185">Reference proteome</keyword>
<keyword evidence="1" id="KW-0732">Signal</keyword>
<evidence type="ECO:0000256" key="1">
    <source>
        <dbReference type="SAM" id="SignalP"/>
    </source>
</evidence>
<dbReference type="OrthoDB" id="9826810at2"/>
<name>A0A345Z3F8_9MOLU</name>
<dbReference type="PROSITE" id="PS51257">
    <property type="entry name" value="PROKAR_LIPOPROTEIN"/>
    <property type="match status" value="1"/>
</dbReference>
<evidence type="ECO:0008006" key="4">
    <source>
        <dbReference type="Google" id="ProtNLM"/>
    </source>
</evidence>
<sequence length="227" mass="25464">MKKLLAMFAALSITAAPVLTVTACKTSVEKRAKTDLSKAVPNLDLGDIEVKYKNAPPEMYSIFIKLKQLNPDLEPEKEGYVKRFLSMQDLQFKPNVDSTTTKATIRAVPTAHSFTGEITVTYNLVDYKSEKLDLNTLIVNKELGRFGAGFDKAPRIHELWEKIREKNPNTIGSLGFEKFFVDTREGVINNQFQSTIIALDANLAVGQVTVTYETYHTHNSHGDYAHH</sequence>
<proteinExistence type="predicted"/>
<organism evidence="2 3">
    <name type="scientific">Spiroplasma alleghenense</name>
    <dbReference type="NCBI Taxonomy" id="216931"/>
    <lineage>
        <taxon>Bacteria</taxon>
        <taxon>Bacillati</taxon>
        <taxon>Mycoplasmatota</taxon>
        <taxon>Mollicutes</taxon>
        <taxon>Entomoplasmatales</taxon>
        <taxon>Spiroplasmataceae</taxon>
        <taxon>Spiroplasma</taxon>
    </lineage>
</organism>